<feature type="region of interest" description="Disordered" evidence="1">
    <location>
        <begin position="662"/>
        <end position="690"/>
    </location>
</feature>
<comment type="caution">
    <text evidence="2">The sequence shown here is derived from an EMBL/GenBank/DDBJ whole genome shotgun (WGS) entry which is preliminary data.</text>
</comment>
<reference evidence="2 3" key="1">
    <citation type="submission" date="2023-06" db="EMBL/GenBank/DDBJ databases">
        <title>Black Yeasts Isolated from many extreme environments.</title>
        <authorList>
            <person name="Coleine C."/>
            <person name="Stajich J.E."/>
            <person name="Selbmann L."/>
        </authorList>
    </citation>
    <scope>NUCLEOTIDE SEQUENCE [LARGE SCALE GENOMIC DNA]</scope>
    <source>
        <strain evidence="2 3">CCFEE 5887</strain>
    </source>
</reference>
<feature type="region of interest" description="Disordered" evidence="1">
    <location>
        <begin position="463"/>
        <end position="483"/>
    </location>
</feature>
<keyword evidence="3" id="KW-1185">Reference proteome</keyword>
<sequence length="690" mass="79215">MDGLKTGNWNPTLALARAPLQASPSHGKVELMLRATKSYWSVVVMANESLATMLAERKAHKVASHPNEIARSLLGGLWNVRHGQPEKGWPHIHRVFDDIKGVFRMGEPNLLQEIIATFSAAVWKQHARLFLEMIRHFACLAQVVLGPRHPMSEILETMTSLAGEWSVYEHFHERALKVMMDVLQDNQGQIKVHRWHRYRLEEQLVERLRRSLAPDAALNLVESKFDEWRRKLGPTSTHTLNMMLMLAQVHEDRGKESEAERIFLKIIGVGQQRPKDSSRASAYPLAAENLAQMYSRQHDWDRAEKYFALAWVWTSRRYGEQHIHSIHVMRQFADMQLERRRVETVDPQEEEDLAPDAMLEAASCVEDIGLPLEMEEVDDTRLDVANPSEGANRHMACDIRSPCQPDQEQLWLSGNSNMDEFAETYDDMDVEDINWHSDLELDLQQSPNRPFHIVPLRYRRPKVQQGDNSKMPTPKRAKVTTSPRSAGKQLLQMFLGAVQIDLGFIHRTEDEKARLLRLSSTTDIQEEELVWLQQQLDSLRSRIRSVTQVLEVCMKYYRGLPGRNASRYMSETERGLHQDRKEVAEGYLKVTEPAAARLGQWLGDYADLRGRVNDGAVRVRRLKHGKEMARVVDSCMEFVQQAEVLVSIVSALRAEYDSVEGVVNEQERVNEEEEEEEKVEGGSESESGLK</sequence>
<name>A0AAV9Q5A4_9PEZI</name>
<dbReference type="InterPro" id="IPR011990">
    <property type="entry name" value="TPR-like_helical_dom_sf"/>
</dbReference>
<dbReference type="Pfam" id="PF13374">
    <property type="entry name" value="TPR_10"/>
    <property type="match status" value="1"/>
</dbReference>
<organism evidence="2 3">
    <name type="scientific">Vermiconidia calcicola</name>
    <dbReference type="NCBI Taxonomy" id="1690605"/>
    <lineage>
        <taxon>Eukaryota</taxon>
        <taxon>Fungi</taxon>
        <taxon>Dikarya</taxon>
        <taxon>Ascomycota</taxon>
        <taxon>Pezizomycotina</taxon>
        <taxon>Dothideomycetes</taxon>
        <taxon>Dothideomycetidae</taxon>
        <taxon>Mycosphaerellales</taxon>
        <taxon>Extremaceae</taxon>
        <taxon>Vermiconidia</taxon>
    </lineage>
</organism>
<dbReference type="Proteomes" id="UP001345827">
    <property type="component" value="Unassembled WGS sequence"/>
</dbReference>
<evidence type="ECO:0000313" key="2">
    <source>
        <dbReference type="EMBL" id="KAK5536019.1"/>
    </source>
</evidence>
<protein>
    <submittedName>
        <fullName evidence="2">Uncharacterized protein</fullName>
    </submittedName>
</protein>
<dbReference type="EMBL" id="JAXLQG010000009">
    <property type="protein sequence ID" value="KAK5536019.1"/>
    <property type="molecule type" value="Genomic_DNA"/>
</dbReference>
<proteinExistence type="predicted"/>
<dbReference type="AlphaFoldDB" id="A0AAV9Q5A4"/>
<evidence type="ECO:0000313" key="3">
    <source>
        <dbReference type="Proteomes" id="UP001345827"/>
    </source>
</evidence>
<gene>
    <name evidence="2" type="ORF">LTR25_005921</name>
</gene>
<evidence type="ECO:0000256" key="1">
    <source>
        <dbReference type="SAM" id="MobiDB-lite"/>
    </source>
</evidence>
<dbReference type="Gene3D" id="1.25.40.10">
    <property type="entry name" value="Tetratricopeptide repeat domain"/>
    <property type="match status" value="1"/>
</dbReference>
<accession>A0AAV9Q5A4</accession>